<evidence type="ECO:0000256" key="1">
    <source>
        <dbReference type="ARBA" id="ARBA00022603"/>
    </source>
</evidence>
<dbReference type="InterPro" id="IPR051422">
    <property type="entry name" value="AlkB_tRNA_MeTrf/Diox"/>
</dbReference>
<keyword evidence="2 4" id="KW-0808">Transferase</keyword>
<proteinExistence type="predicted"/>
<dbReference type="InterPro" id="IPR013216">
    <property type="entry name" value="Methyltransf_11"/>
</dbReference>
<protein>
    <submittedName>
        <fullName evidence="4">tRNA (Carboxymethyluridine(34)-5-O)-methyltransferase</fullName>
        <ecNumber evidence="4">2.1.1.229</ecNumber>
    </submittedName>
</protein>
<dbReference type="PANTHER" id="PTHR13069:SF21">
    <property type="entry name" value="ALKYLATED DNA REPAIR PROTEIN ALKB HOMOLOG 8"/>
    <property type="match status" value="1"/>
</dbReference>
<dbReference type="GO" id="GO:0008757">
    <property type="term" value="F:S-adenosylmethionine-dependent methyltransferase activity"/>
    <property type="evidence" value="ECO:0007669"/>
    <property type="project" value="InterPro"/>
</dbReference>
<dbReference type="GO" id="GO:0005737">
    <property type="term" value="C:cytoplasm"/>
    <property type="evidence" value="ECO:0007669"/>
    <property type="project" value="TreeGrafter"/>
</dbReference>
<name>A0AAF0JFF4_9BASI</name>
<dbReference type="Pfam" id="PF08241">
    <property type="entry name" value="Methyltransf_11"/>
    <property type="match status" value="1"/>
</dbReference>
<dbReference type="EMBL" id="CP118379">
    <property type="protein sequence ID" value="WFD44625.1"/>
    <property type="molecule type" value="Genomic_DNA"/>
</dbReference>
<sequence>MARPSQQVDLGSTLQAEQATAYEQANVHAVYDVIANHFSSTRYKPWPLIPQFLQSLAPGSAGADLGCGNGKYLHLRSALGPGPDASIVTLGSDRCEPLINDALHNFPEHGENHAQEVAVADALCSQLRSAVLDYAISIATIHHFSTPERRMRAVQELIRIIKPVKHGKYSNDNLGEGSGRFLIFVWAYEQRGGGRRKFDSVLADSENAQDVLVPWVMTPQHTNQQDTEEVHQRCASTH</sequence>
<accession>A0AAF0JFF4</accession>
<evidence type="ECO:0000313" key="5">
    <source>
        <dbReference type="Proteomes" id="UP001214628"/>
    </source>
</evidence>
<dbReference type="PANTHER" id="PTHR13069">
    <property type="entry name" value="ALKYLATED DNA REPAIR PROTEIN ALKB HOMOLOG 8"/>
    <property type="match status" value="1"/>
</dbReference>
<dbReference type="Gene3D" id="3.40.50.150">
    <property type="entry name" value="Vaccinia Virus protein VP39"/>
    <property type="match status" value="1"/>
</dbReference>
<dbReference type="GO" id="GO:0002098">
    <property type="term" value="P:tRNA wobble uridine modification"/>
    <property type="evidence" value="ECO:0007669"/>
    <property type="project" value="TreeGrafter"/>
</dbReference>
<dbReference type="GO" id="GO:0005634">
    <property type="term" value="C:nucleus"/>
    <property type="evidence" value="ECO:0007669"/>
    <property type="project" value="TreeGrafter"/>
</dbReference>
<dbReference type="InterPro" id="IPR029063">
    <property type="entry name" value="SAM-dependent_MTases_sf"/>
</dbReference>
<organism evidence="4 5">
    <name type="scientific">Malassezia psittaci</name>
    <dbReference type="NCBI Taxonomy" id="1821823"/>
    <lineage>
        <taxon>Eukaryota</taxon>
        <taxon>Fungi</taxon>
        <taxon>Dikarya</taxon>
        <taxon>Basidiomycota</taxon>
        <taxon>Ustilaginomycotina</taxon>
        <taxon>Malasseziomycetes</taxon>
        <taxon>Malasseziales</taxon>
        <taxon>Malasseziaceae</taxon>
        <taxon>Malassezia</taxon>
    </lineage>
</organism>
<evidence type="ECO:0000256" key="2">
    <source>
        <dbReference type="ARBA" id="ARBA00022679"/>
    </source>
</evidence>
<dbReference type="GO" id="GO:0030488">
    <property type="term" value="P:tRNA methylation"/>
    <property type="evidence" value="ECO:0007669"/>
    <property type="project" value="TreeGrafter"/>
</dbReference>
<keyword evidence="5" id="KW-1185">Reference proteome</keyword>
<keyword evidence="1 4" id="KW-0489">Methyltransferase</keyword>
<dbReference type="GO" id="GO:0106335">
    <property type="term" value="F:tRNA (5-carboxymethyluridine(34)-5-O)-methyltransferase activity"/>
    <property type="evidence" value="ECO:0007669"/>
    <property type="project" value="UniProtKB-EC"/>
</dbReference>
<reference evidence="4" key="1">
    <citation type="submission" date="2023-02" db="EMBL/GenBank/DDBJ databases">
        <title>Mating type loci evolution in Malassezia.</title>
        <authorList>
            <person name="Coelho M.A."/>
        </authorList>
    </citation>
    <scope>NUCLEOTIDE SEQUENCE</scope>
    <source>
        <strain evidence="4">CBS 14136</strain>
    </source>
</reference>
<dbReference type="GO" id="GO:0000049">
    <property type="term" value="F:tRNA binding"/>
    <property type="evidence" value="ECO:0007669"/>
    <property type="project" value="TreeGrafter"/>
</dbReference>
<evidence type="ECO:0000259" key="3">
    <source>
        <dbReference type="Pfam" id="PF08241"/>
    </source>
</evidence>
<dbReference type="Proteomes" id="UP001214628">
    <property type="component" value="Chromosome 5"/>
</dbReference>
<gene>
    <name evidence="4" type="primary">TRM9_2</name>
    <name evidence="4" type="ORF">MPSI1_003294</name>
</gene>
<dbReference type="EC" id="2.1.1.229" evidence="4"/>
<dbReference type="AlphaFoldDB" id="A0AAF0JFF4"/>
<evidence type="ECO:0000313" key="4">
    <source>
        <dbReference type="EMBL" id="WFD44625.1"/>
    </source>
</evidence>
<dbReference type="SUPFAM" id="SSF53335">
    <property type="entry name" value="S-adenosyl-L-methionine-dependent methyltransferases"/>
    <property type="match status" value="1"/>
</dbReference>
<feature type="domain" description="Methyltransferase type 11" evidence="3">
    <location>
        <begin position="64"/>
        <end position="163"/>
    </location>
</feature>